<reference evidence="2 3" key="1">
    <citation type="journal article" date="2014" name="Genome Announc.">
        <title>Draft Genome Sequence of Fervidicella metallireducens Strain AeBT, an Iron-Reducing Thermoanaerobe from the Great Artesian Basin.</title>
        <authorList>
            <person name="Patel B.K."/>
        </authorList>
    </citation>
    <scope>NUCLEOTIDE SEQUENCE [LARGE SCALE GENOMIC DNA]</scope>
    <source>
        <strain evidence="2 3">AeB</strain>
    </source>
</reference>
<protein>
    <submittedName>
        <fullName evidence="2">Cell wall hydrolase</fullName>
    </submittedName>
</protein>
<organism evidence="2 3">
    <name type="scientific">Fervidicella metallireducens AeB</name>
    <dbReference type="NCBI Taxonomy" id="1403537"/>
    <lineage>
        <taxon>Bacteria</taxon>
        <taxon>Bacillati</taxon>
        <taxon>Bacillota</taxon>
        <taxon>Clostridia</taxon>
        <taxon>Eubacteriales</taxon>
        <taxon>Clostridiaceae</taxon>
        <taxon>Fervidicella</taxon>
    </lineage>
</organism>
<evidence type="ECO:0000313" key="2">
    <source>
        <dbReference type="EMBL" id="EYE87955.1"/>
    </source>
</evidence>
<dbReference type="OrthoDB" id="1642705at2"/>
<name>A0A017RVM8_9CLOT</name>
<dbReference type="Gene3D" id="1.10.10.2520">
    <property type="entry name" value="Cell wall hydrolase SleB, domain 1"/>
    <property type="match status" value="1"/>
</dbReference>
<keyword evidence="2" id="KW-0378">Hydrolase</keyword>
<keyword evidence="3" id="KW-1185">Reference proteome</keyword>
<dbReference type="AlphaFoldDB" id="A0A017RVM8"/>
<sequence length="147" mass="16756">MPFSSRELLARLIKCEAEGEGELGMKAVANVVMNRVHVAYGEYLRTGQGDLRKVILQPFQFTCAMTEVYGQPNPQNIFNITPEEIHYQIADWALAGNKLPQLNSSLWYYNPFNPVCAVYFPKTKTGVFNSRIRQHCFYDPTPAYAKT</sequence>
<dbReference type="RefSeq" id="WP_035380477.1">
    <property type="nucleotide sequence ID" value="NZ_AZQP01000032.1"/>
</dbReference>
<comment type="caution">
    <text evidence="2">The sequence shown here is derived from an EMBL/GenBank/DDBJ whole genome shotgun (WGS) entry which is preliminary data.</text>
</comment>
<dbReference type="Proteomes" id="UP000019681">
    <property type="component" value="Unassembled WGS sequence"/>
</dbReference>
<accession>A0A017RVM8</accession>
<dbReference type="InterPro" id="IPR042047">
    <property type="entry name" value="SleB_dom1"/>
</dbReference>
<dbReference type="STRING" id="1403537.Q428_10300"/>
<proteinExistence type="predicted"/>
<dbReference type="GO" id="GO:0016787">
    <property type="term" value="F:hydrolase activity"/>
    <property type="evidence" value="ECO:0007669"/>
    <property type="project" value="UniProtKB-KW"/>
</dbReference>
<dbReference type="Pfam" id="PF07486">
    <property type="entry name" value="Hydrolase_2"/>
    <property type="match status" value="1"/>
</dbReference>
<feature type="domain" description="Cell wall hydrolase SleB" evidence="1">
    <location>
        <begin position="19"/>
        <end position="138"/>
    </location>
</feature>
<dbReference type="EMBL" id="AZQP01000032">
    <property type="protein sequence ID" value="EYE87955.1"/>
    <property type="molecule type" value="Genomic_DNA"/>
</dbReference>
<evidence type="ECO:0000259" key="1">
    <source>
        <dbReference type="Pfam" id="PF07486"/>
    </source>
</evidence>
<evidence type="ECO:0000313" key="3">
    <source>
        <dbReference type="Proteomes" id="UP000019681"/>
    </source>
</evidence>
<gene>
    <name evidence="2" type="ORF">Q428_10300</name>
</gene>
<dbReference type="InterPro" id="IPR011105">
    <property type="entry name" value="Cell_wall_hydrolase_SleB"/>
</dbReference>